<evidence type="ECO:0000313" key="6">
    <source>
        <dbReference type="Proteomes" id="UP000009888"/>
    </source>
</evidence>
<dbReference type="InterPro" id="IPR001208">
    <property type="entry name" value="MCM_dom"/>
</dbReference>
<name>K9EYN9_9ACTO</name>
<evidence type="ECO:0000259" key="4">
    <source>
        <dbReference type="PROSITE" id="PS50051"/>
    </source>
</evidence>
<evidence type="ECO:0000313" key="5">
    <source>
        <dbReference type="EMBL" id="EKU96132.1"/>
    </source>
</evidence>
<keyword evidence="2" id="KW-0547">Nucleotide-binding</keyword>
<dbReference type="RefSeq" id="WP_007000438.1">
    <property type="nucleotide sequence ID" value="NZ_JH992955.1"/>
</dbReference>
<dbReference type="InterPro" id="IPR027417">
    <property type="entry name" value="P-loop_NTPase"/>
</dbReference>
<dbReference type="Gene3D" id="3.40.50.300">
    <property type="entry name" value="P-loop containing nucleotide triphosphate hydrolases"/>
    <property type="match status" value="1"/>
</dbReference>
<sequence length="504" mass="53691">MRVRVSHSVAIHGVEGAVIRVEVATLGGIPNLAIVGLADTAVSESRERLRAGFAACDIPFPRSRITVNLSPADLPKAGTGFDLPIAVAILAAAHEKTLDRRTVYLGELGLDGGVRAVRGTLPAVLAAKRAGFERVVVPAECGEEARLAGIEVVELWHLSQVAAELGIDSCPVPPRPRVTQQAGRARRVGDMREVLGQREAIRAVEIAAAGSHHLLMTGAPGIGKTMIAERIPGILPPLDEAAAVEVAAIQSVLGEFSGRLDPTPPFTAPHHSASAVALVGGGGKPRPGAVSRAHRGVLFLDEIPEFSGTALQALRQPMETGQVHLARASGAVTFPARFQLIAAANPCKCGNYLDDPARCSCSVQQRRNYWRRLGGPILDRFDLNIVLRRPTRAELSGRSPNEASETIAARVRVAKEKQRHRYAGLAWESNAHAPGKWIRENVKMPNLISRRFSDLLSRGELSMRAVDKILRVALSIADLGSGGPPDSGDFAEAFTLRMRGAGNV</sequence>
<evidence type="ECO:0000256" key="3">
    <source>
        <dbReference type="ARBA" id="ARBA00022840"/>
    </source>
</evidence>
<accession>K9EYN9</accession>
<dbReference type="Pfam" id="PF13335">
    <property type="entry name" value="Mg_chelatase_C"/>
    <property type="match status" value="1"/>
</dbReference>
<dbReference type="InterPro" id="IPR014721">
    <property type="entry name" value="Ribsml_uS5_D2-typ_fold_subgr"/>
</dbReference>
<dbReference type="PANTHER" id="PTHR32039:SF7">
    <property type="entry name" value="COMPETENCE PROTEIN COMM"/>
    <property type="match status" value="1"/>
</dbReference>
<gene>
    <name evidence="5" type="ORF">HMPREF9233_00220</name>
</gene>
<dbReference type="GO" id="GO:0005524">
    <property type="term" value="F:ATP binding"/>
    <property type="evidence" value="ECO:0007669"/>
    <property type="project" value="UniProtKB-KW"/>
</dbReference>
<dbReference type="Proteomes" id="UP000009888">
    <property type="component" value="Unassembled WGS sequence"/>
</dbReference>
<dbReference type="Gene3D" id="3.30.230.10">
    <property type="match status" value="1"/>
</dbReference>
<comment type="caution">
    <text evidence="5">The sequence shown here is derived from an EMBL/GenBank/DDBJ whole genome shotgun (WGS) entry which is preliminary data.</text>
</comment>
<dbReference type="NCBIfam" id="TIGR00368">
    <property type="entry name" value="YifB family Mg chelatase-like AAA ATPase"/>
    <property type="match status" value="1"/>
</dbReference>
<dbReference type="PANTHER" id="PTHR32039">
    <property type="entry name" value="MAGNESIUM-CHELATASE SUBUNIT CHLI"/>
    <property type="match status" value="1"/>
</dbReference>
<evidence type="ECO:0000256" key="1">
    <source>
        <dbReference type="ARBA" id="ARBA00006354"/>
    </source>
</evidence>
<dbReference type="AlphaFoldDB" id="K9EYN9"/>
<organism evidence="5 6">
    <name type="scientific">Actinobaculum massiliense ACS-171-V-Col2</name>
    <dbReference type="NCBI Taxonomy" id="883066"/>
    <lineage>
        <taxon>Bacteria</taxon>
        <taxon>Bacillati</taxon>
        <taxon>Actinomycetota</taxon>
        <taxon>Actinomycetes</taxon>
        <taxon>Actinomycetales</taxon>
        <taxon>Actinomycetaceae</taxon>
        <taxon>Actinobaculum</taxon>
    </lineage>
</organism>
<dbReference type="GO" id="GO:0003677">
    <property type="term" value="F:DNA binding"/>
    <property type="evidence" value="ECO:0007669"/>
    <property type="project" value="InterPro"/>
</dbReference>
<feature type="domain" description="MCM C-terminal AAA(+) ATPase" evidence="4">
    <location>
        <begin position="288"/>
        <end position="388"/>
    </location>
</feature>
<dbReference type="InterPro" id="IPR025158">
    <property type="entry name" value="Mg_chelat-rel_C"/>
</dbReference>
<dbReference type="PRINTS" id="PR01657">
    <property type="entry name" value="MCMFAMILY"/>
</dbReference>
<dbReference type="STRING" id="202789.GCA_001457435_00293"/>
<dbReference type="SMART" id="SM00382">
    <property type="entry name" value="AAA"/>
    <property type="match status" value="1"/>
</dbReference>
<proteinExistence type="inferred from homology"/>
<dbReference type="PROSITE" id="PS50051">
    <property type="entry name" value="MCM_2"/>
    <property type="match status" value="1"/>
</dbReference>
<dbReference type="InterPro" id="IPR020568">
    <property type="entry name" value="Ribosomal_Su5_D2-typ_SF"/>
</dbReference>
<protein>
    <submittedName>
        <fullName evidence="5">Mg chelatase-like protein</fullName>
    </submittedName>
</protein>
<dbReference type="InterPro" id="IPR004482">
    <property type="entry name" value="Mg_chelat-rel"/>
</dbReference>
<dbReference type="PATRIC" id="fig|883066.3.peg.223"/>
<comment type="similarity">
    <text evidence="1">Belongs to the Mg-chelatase subunits D/I family. ComM subfamily.</text>
</comment>
<dbReference type="Pfam" id="PF13541">
    <property type="entry name" value="ChlI"/>
    <property type="match status" value="1"/>
</dbReference>
<evidence type="ECO:0000256" key="2">
    <source>
        <dbReference type="ARBA" id="ARBA00022741"/>
    </source>
</evidence>
<dbReference type="InterPro" id="IPR003593">
    <property type="entry name" value="AAA+_ATPase"/>
</dbReference>
<keyword evidence="6" id="KW-1185">Reference proteome</keyword>
<dbReference type="eggNOG" id="COG0606">
    <property type="taxonomic scope" value="Bacteria"/>
</dbReference>
<dbReference type="Pfam" id="PF01078">
    <property type="entry name" value="Mg_chelatase"/>
    <property type="match status" value="1"/>
</dbReference>
<dbReference type="SUPFAM" id="SSF54211">
    <property type="entry name" value="Ribosomal protein S5 domain 2-like"/>
    <property type="match status" value="1"/>
</dbReference>
<reference evidence="5 6" key="1">
    <citation type="submission" date="2012-09" db="EMBL/GenBank/DDBJ databases">
        <title>The Genome Sequence of Actinobaculum massiliae ACS-171-V-COL2.</title>
        <authorList>
            <consortium name="The Broad Institute Genome Sequencing Platform"/>
            <person name="Earl A."/>
            <person name="Ward D."/>
            <person name="Feldgarden M."/>
            <person name="Gevers D."/>
            <person name="Saerens B."/>
            <person name="Vaneechoutte M."/>
            <person name="Walker B."/>
            <person name="Young S.K."/>
            <person name="Zeng Q."/>
            <person name="Gargeya S."/>
            <person name="Fitzgerald M."/>
            <person name="Haas B."/>
            <person name="Abouelleil A."/>
            <person name="Alvarado L."/>
            <person name="Arachchi H.M."/>
            <person name="Berlin A."/>
            <person name="Chapman S.B."/>
            <person name="Goldberg J."/>
            <person name="Griggs A."/>
            <person name="Gujja S."/>
            <person name="Hansen M."/>
            <person name="Howarth C."/>
            <person name="Imamovic A."/>
            <person name="Larimer J."/>
            <person name="McCowen C."/>
            <person name="Montmayeur A."/>
            <person name="Murphy C."/>
            <person name="Neiman D."/>
            <person name="Pearson M."/>
            <person name="Priest M."/>
            <person name="Roberts A."/>
            <person name="Saif S."/>
            <person name="Shea T."/>
            <person name="Sisk P."/>
            <person name="Sykes S."/>
            <person name="Wortman J."/>
            <person name="Nusbaum C."/>
            <person name="Birren B."/>
        </authorList>
    </citation>
    <scope>NUCLEOTIDE SEQUENCE [LARGE SCALE GENOMIC DNA]</scope>
    <source>
        <strain evidence="6">ACS-171-V-Col2</strain>
    </source>
</reference>
<dbReference type="HOGENOM" id="CLU_026145_1_0_11"/>
<dbReference type="InterPro" id="IPR000523">
    <property type="entry name" value="Mg_chelatse_chII-like_cat_dom"/>
</dbReference>
<dbReference type="EMBL" id="AGWL01000001">
    <property type="protein sequence ID" value="EKU96132.1"/>
    <property type="molecule type" value="Genomic_DNA"/>
</dbReference>
<dbReference type="InterPro" id="IPR045006">
    <property type="entry name" value="CHLI-like"/>
</dbReference>
<dbReference type="SUPFAM" id="SSF52540">
    <property type="entry name" value="P-loop containing nucleoside triphosphate hydrolases"/>
    <property type="match status" value="1"/>
</dbReference>
<keyword evidence="3" id="KW-0067">ATP-binding</keyword>